<proteinExistence type="predicted"/>
<evidence type="ECO:0000259" key="1">
    <source>
        <dbReference type="Pfam" id="PF08906"/>
    </source>
</evidence>
<dbReference type="GeneID" id="61361592"/>
<feature type="domain" description="T6SS immunity protein Tdi1 C-terminal" evidence="1">
    <location>
        <begin position="147"/>
        <end position="187"/>
    </location>
</feature>
<sequence length="205" mass="22600">MFGKFPSSFRPDTSPNSGAGKDVASCDVGELSDFLANFGGMLFNRGLYRTLETNKVDGWNATITAAYSEFIGRINCFGFDWLGRIFALDSRCLVKNRPGVVMFEPGTGKVFEIPCNLESFHEDELINYGDAALAGDFYLQWLNSGGDHPSYAQCVGYKRPLFLGGADTIDNLELTDLDVYWTISAQLISKLRGLPPGTHVDVNDR</sequence>
<dbReference type="Pfam" id="PF08906">
    <property type="entry name" value="T6SS_Tdi1_C"/>
    <property type="match status" value="1"/>
</dbReference>
<dbReference type="RefSeq" id="WP_042567872.1">
    <property type="nucleotide sequence ID" value="NZ_CDLZ01000001.1"/>
</dbReference>
<protein>
    <submittedName>
        <fullName evidence="2">DUF1851 domain-containing protein</fullName>
    </submittedName>
</protein>
<accession>A0A5H2PIN9</accession>
<reference evidence="2" key="1">
    <citation type="submission" date="2018-01" db="EMBL/GenBank/DDBJ databases">
        <title>Complete Genome Sequence of three strains from Ralstonia solanacearum ecotype Moko sequevar IIA-53 from Brazil.</title>
        <authorList>
            <person name="Silva J.R."/>
            <person name="Albuquerque G.M.R."/>
            <person name="Pais A.K.L."/>
            <person name="Silva A.M.F."/>
            <person name="Boiteux M.E.N.F."/>
            <person name="Souza E.B."/>
            <person name="Mariano R.L.R."/>
        </authorList>
    </citation>
    <scope>NUCLEOTIDE SEQUENCE [LARGE SCALE GENOMIC DNA]</scope>
    <source>
        <strain evidence="2">SFC</strain>
    </source>
</reference>
<gene>
    <name evidence="2" type="ORF">C2L97_06255</name>
</gene>
<dbReference type="EMBL" id="CP026092">
    <property type="protein sequence ID" value="AYB55679.1"/>
    <property type="molecule type" value="Genomic_DNA"/>
</dbReference>
<dbReference type="AlphaFoldDB" id="A0A5H2PIN9"/>
<name>A0A5H2PIN9_RALSL</name>
<evidence type="ECO:0000313" key="2">
    <source>
        <dbReference type="EMBL" id="AYB55679.1"/>
    </source>
</evidence>
<dbReference type="InterPro" id="IPR015002">
    <property type="entry name" value="T6SS_Tdi1_C"/>
</dbReference>
<organism evidence="2">
    <name type="scientific">Ralstonia solanacearum</name>
    <name type="common">Pseudomonas solanacearum</name>
    <dbReference type="NCBI Taxonomy" id="305"/>
    <lineage>
        <taxon>Bacteria</taxon>
        <taxon>Pseudomonadati</taxon>
        <taxon>Pseudomonadota</taxon>
        <taxon>Betaproteobacteria</taxon>
        <taxon>Burkholderiales</taxon>
        <taxon>Burkholderiaceae</taxon>
        <taxon>Ralstonia</taxon>
        <taxon>Ralstonia solanacearum species complex</taxon>
    </lineage>
</organism>